<dbReference type="Pfam" id="PF13450">
    <property type="entry name" value="NAD_binding_8"/>
    <property type="match status" value="1"/>
</dbReference>
<comment type="caution">
    <text evidence="1">The sequence shown here is derived from an EMBL/GenBank/DDBJ whole genome shotgun (WGS) entry which is preliminary data.</text>
</comment>
<dbReference type="InterPro" id="IPR050464">
    <property type="entry name" value="Zeta_carotene_desat/Oxidored"/>
</dbReference>
<gene>
    <name evidence="1" type="ORF">CH364_04710</name>
</gene>
<evidence type="ECO:0000313" key="1">
    <source>
        <dbReference type="EMBL" id="PJZ85524.1"/>
    </source>
</evidence>
<dbReference type="Proteomes" id="UP000232145">
    <property type="component" value="Unassembled WGS sequence"/>
</dbReference>
<dbReference type="PANTHER" id="PTHR42923">
    <property type="entry name" value="PROTOPORPHYRINOGEN OXIDASE"/>
    <property type="match status" value="1"/>
</dbReference>
<dbReference type="RefSeq" id="WP_100742420.1">
    <property type="nucleotide sequence ID" value="NZ_NPDW01000001.1"/>
</dbReference>
<dbReference type="EMBL" id="NPDX01000001">
    <property type="protein sequence ID" value="PJZ85524.1"/>
    <property type="molecule type" value="Genomic_DNA"/>
</dbReference>
<sequence>MREHIHIIGGGITGLFLAYHHTKKGDSVTLYEQSEKLGGVIGTKTVDEGLIELAANGILLTDEMKPMLDDIGLTPVFPNKAAKRRYFWVNGNLSRLPISIITGLKLLYVIFFKKIKFSETQNFETWAIQMFGISVTKNIIEPAIGGVYGTRLDSLQAESIFSHWDGSGKNTILKEIKKKKGKSLGTISFPNGMGDLVSHLVKYLESKIEFKTNYQMQTFDEILEWKGKIRFCISLKNLIPFLGNRIQPNELPNLLSITTITRFGNSHLTKKPCFGVLFAKNEGIRALGVLSNSDIFPNRTKNGLHSETWIYPETAKVSDKETWESILETDREQITKLPEPPKAVYVTSWNGVFPAYDGKLFEFNQRIDVIERELSSKGINIRFFGNYRKGIGLRSLFESTSRE</sequence>
<accession>A0A2N0AMI2</accession>
<dbReference type="Gene3D" id="3.50.50.60">
    <property type="entry name" value="FAD/NAD(P)-binding domain"/>
    <property type="match status" value="1"/>
</dbReference>
<dbReference type="OrthoDB" id="343264at2"/>
<evidence type="ECO:0000313" key="2">
    <source>
        <dbReference type="Proteomes" id="UP000232145"/>
    </source>
</evidence>
<name>A0A2N0AMI2_9LEPT</name>
<dbReference type="SUPFAM" id="SSF51905">
    <property type="entry name" value="FAD/NAD(P)-binding domain"/>
    <property type="match status" value="1"/>
</dbReference>
<dbReference type="InterPro" id="IPR036188">
    <property type="entry name" value="FAD/NAD-bd_sf"/>
</dbReference>
<dbReference type="GO" id="GO:0016491">
    <property type="term" value="F:oxidoreductase activity"/>
    <property type="evidence" value="ECO:0007669"/>
    <property type="project" value="TreeGrafter"/>
</dbReference>
<dbReference type="SUPFAM" id="SSF54373">
    <property type="entry name" value="FAD-linked reductases, C-terminal domain"/>
    <property type="match status" value="1"/>
</dbReference>
<proteinExistence type="predicted"/>
<dbReference type="AlphaFoldDB" id="A0A2N0AMI2"/>
<keyword evidence="2" id="KW-1185">Reference proteome</keyword>
<organism evidence="1 2">
    <name type="scientific">Leptospira harrisiae</name>
    <dbReference type="NCBI Taxonomy" id="2023189"/>
    <lineage>
        <taxon>Bacteria</taxon>
        <taxon>Pseudomonadati</taxon>
        <taxon>Spirochaetota</taxon>
        <taxon>Spirochaetia</taxon>
        <taxon>Leptospirales</taxon>
        <taxon>Leptospiraceae</taxon>
        <taxon>Leptospira</taxon>
    </lineage>
</organism>
<dbReference type="PANTHER" id="PTHR42923:SF3">
    <property type="entry name" value="PROTOPORPHYRINOGEN OXIDASE"/>
    <property type="match status" value="1"/>
</dbReference>
<protein>
    <submittedName>
        <fullName evidence="1">Protoporphyrinogen oxidase</fullName>
    </submittedName>
</protein>
<reference evidence="1 2" key="1">
    <citation type="submission" date="2017-07" db="EMBL/GenBank/DDBJ databases">
        <title>Leptospira spp. isolated from tropical soils.</title>
        <authorList>
            <person name="Thibeaux R."/>
            <person name="Iraola G."/>
            <person name="Ferres I."/>
            <person name="Bierque E."/>
            <person name="Girault D."/>
            <person name="Soupe-Gilbert M.-E."/>
            <person name="Picardeau M."/>
            <person name="Goarant C."/>
        </authorList>
    </citation>
    <scope>NUCLEOTIDE SEQUENCE [LARGE SCALE GENOMIC DNA]</scope>
    <source>
        <strain evidence="1 2">FH2-B-A1</strain>
    </source>
</reference>